<gene>
    <name evidence="1" type="ORF">RPERSI_LOCUS32063</name>
</gene>
<feature type="non-terminal residue" evidence="1">
    <location>
        <position position="1"/>
    </location>
</feature>
<evidence type="ECO:0000313" key="2">
    <source>
        <dbReference type="Proteomes" id="UP000789920"/>
    </source>
</evidence>
<evidence type="ECO:0000313" key="1">
    <source>
        <dbReference type="EMBL" id="CAG8841871.1"/>
    </source>
</evidence>
<sequence>PAYVVMLCQELSNEQTESFIRNSAGLALKNSLVSSEASRRNEITQRWLNMDEATRQQIKQA</sequence>
<organism evidence="1 2">
    <name type="scientific">Racocetra persica</name>
    <dbReference type="NCBI Taxonomy" id="160502"/>
    <lineage>
        <taxon>Eukaryota</taxon>
        <taxon>Fungi</taxon>
        <taxon>Fungi incertae sedis</taxon>
        <taxon>Mucoromycota</taxon>
        <taxon>Glomeromycotina</taxon>
        <taxon>Glomeromycetes</taxon>
        <taxon>Diversisporales</taxon>
        <taxon>Gigasporaceae</taxon>
        <taxon>Racocetra</taxon>
    </lineage>
</organism>
<dbReference type="EMBL" id="CAJVQC010132031">
    <property type="protein sequence ID" value="CAG8841871.1"/>
    <property type="molecule type" value="Genomic_DNA"/>
</dbReference>
<dbReference type="Proteomes" id="UP000789920">
    <property type="component" value="Unassembled WGS sequence"/>
</dbReference>
<feature type="non-terminal residue" evidence="1">
    <location>
        <position position="61"/>
    </location>
</feature>
<accession>A0ACA9SJN2</accession>
<protein>
    <submittedName>
        <fullName evidence="1">14109_t:CDS:1</fullName>
    </submittedName>
</protein>
<comment type="caution">
    <text evidence="1">The sequence shown here is derived from an EMBL/GenBank/DDBJ whole genome shotgun (WGS) entry which is preliminary data.</text>
</comment>
<reference evidence="1" key="1">
    <citation type="submission" date="2021-06" db="EMBL/GenBank/DDBJ databases">
        <authorList>
            <person name="Kallberg Y."/>
            <person name="Tangrot J."/>
            <person name="Rosling A."/>
        </authorList>
    </citation>
    <scope>NUCLEOTIDE SEQUENCE</scope>
    <source>
        <strain evidence="1">MA461A</strain>
    </source>
</reference>
<keyword evidence="2" id="KW-1185">Reference proteome</keyword>
<proteinExistence type="predicted"/>
<name>A0ACA9SJN2_9GLOM</name>